<keyword evidence="2" id="KW-0732">Signal</keyword>
<feature type="region of interest" description="Disordered" evidence="1">
    <location>
        <begin position="101"/>
        <end position="129"/>
    </location>
</feature>
<evidence type="ECO:0000256" key="2">
    <source>
        <dbReference type="SAM" id="SignalP"/>
    </source>
</evidence>
<name>A0A0J9RYK4_DROSI</name>
<reference evidence="3" key="1">
    <citation type="journal article" date="2013" name="Genome Res.">
        <title>A second-generation assembly of the Drosophila simulans genome provides new insights into patterns of lineage-specific divergence.</title>
        <authorList>
            <person name="Hu T.T."/>
            <person name="Eisen M.B."/>
            <person name="Thornton K.R."/>
            <person name="Andolfatto P."/>
        </authorList>
    </citation>
    <scope>NUCLEOTIDE SEQUENCE [LARGE SCALE GENOMIC DNA]</scope>
    <source>
        <strain evidence="3">W501</strain>
    </source>
</reference>
<protein>
    <submittedName>
        <fullName evidence="3">Uncharacterized protein, isoform B</fullName>
    </submittedName>
</protein>
<feature type="signal peptide" evidence="2">
    <location>
        <begin position="1"/>
        <end position="25"/>
    </location>
</feature>
<proteinExistence type="predicted"/>
<dbReference type="EMBL" id="CM002912">
    <property type="protein sequence ID" value="KMZ00724.1"/>
    <property type="molecule type" value="Genomic_DNA"/>
</dbReference>
<feature type="chain" id="PRO_5005321805" evidence="2">
    <location>
        <begin position="26"/>
        <end position="129"/>
    </location>
</feature>
<organism evidence="3">
    <name type="scientific">Drosophila simulans</name>
    <name type="common">Fruit fly</name>
    <dbReference type="NCBI Taxonomy" id="7240"/>
    <lineage>
        <taxon>Eukaryota</taxon>
        <taxon>Metazoa</taxon>
        <taxon>Ecdysozoa</taxon>
        <taxon>Arthropoda</taxon>
        <taxon>Hexapoda</taxon>
        <taxon>Insecta</taxon>
        <taxon>Pterygota</taxon>
        <taxon>Neoptera</taxon>
        <taxon>Endopterygota</taxon>
        <taxon>Diptera</taxon>
        <taxon>Brachycera</taxon>
        <taxon>Muscomorpha</taxon>
        <taxon>Ephydroidea</taxon>
        <taxon>Drosophilidae</taxon>
        <taxon>Drosophila</taxon>
        <taxon>Sophophora</taxon>
    </lineage>
</organism>
<reference evidence="3" key="2">
    <citation type="submission" date="2014-06" db="EMBL/GenBank/DDBJ databases">
        <authorList>
            <person name="Hu T."/>
            <person name="Eisen M.B."/>
            <person name="Thornton K.R."/>
            <person name="Andolfatto P."/>
        </authorList>
    </citation>
    <scope>NUCLEOTIDE SEQUENCE</scope>
    <source>
        <strain evidence="3">W501</strain>
    </source>
</reference>
<sequence>MAMKRGNQLMRPSLFVLLSGSMAMAANLARVGESERLAATPAVAAAAPLAATEAAAEAKKDFRACGLRSVCNGIPRATDARTAKRRAPDDPYPYTTFHLAKAKRNRDANSRRGFAQLKYEERNQQQRNE</sequence>
<evidence type="ECO:0000313" key="3">
    <source>
        <dbReference type="EMBL" id="KMZ00724.1"/>
    </source>
</evidence>
<gene>
    <name evidence="3" type="primary">Dsim\GD14865</name>
    <name evidence="3" type="ORF">Dsimw501_GD14865</name>
</gene>
<dbReference type="Proteomes" id="UP000035880">
    <property type="component" value="Chromosome 3L"/>
</dbReference>
<accession>A0A0J9RYK4</accession>
<reference evidence="3" key="3">
    <citation type="submission" date="2015-04" db="EMBL/GenBank/DDBJ databases">
        <authorList>
            <consortium name="FlyBase"/>
        </authorList>
    </citation>
    <scope>NUCLEOTIDE SEQUENCE</scope>
    <source>
        <strain evidence="3">W501</strain>
    </source>
</reference>
<dbReference type="AlphaFoldDB" id="A0A0J9RYK4"/>
<evidence type="ECO:0000256" key="1">
    <source>
        <dbReference type="SAM" id="MobiDB-lite"/>
    </source>
</evidence>
<feature type="compositionally biased region" description="Basic and acidic residues" evidence="1">
    <location>
        <begin position="118"/>
        <end position="129"/>
    </location>
</feature>
<dbReference type="KEGG" id="dsi:Dsimw501_GD14865"/>